<gene>
    <name evidence="2" type="ORF">PJ311_14610</name>
</gene>
<name>A0ABT4X688_9BACI</name>
<protein>
    <submittedName>
        <fullName evidence="2">DUF2512 family protein</fullName>
    </submittedName>
</protein>
<sequence>MFVLTLVLGVVSYLVGVLFLLPRTNNITATIGDFGLSIVLIWVILGMQNNLPYAL</sequence>
<keyword evidence="1" id="KW-1133">Transmembrane helix</keyword>
<accession>A0ABT4X688</accession>
<evidence type="ECO:0000256" key="1">
    <source>
        <dbReference type="SAM" id="Phobius"/>
    </source>
</evidence>
<keyword evidence="1" id="KW-0812">Transmembrane</keyword>
<dbReference type="EMBL" id="JAQKAB010000010">
    <property type="protein sequence ID" value="MDA7027810.1"/>
    <property type="molecule type" value="Genomic_DNA"/>
</dbReference>
<dbReference type="InterPro" id="IPR019649">
    <property type="entry name" value="DUF2512"/>
</dbReference>
<reference evidence="2 3" key="1">
    <citation type="submission" date="2023-01" db="EMBL/GenBank/DDBJ databases">
        <title>Bacillus changyiensis sp. nov., isolated from a coastal deposit.</title>
        <authorList>
            <person name="Xiao G."/>
            <person name="Lai Q."/>
            <person name="Hu Z."/>
            <person name="Shao Z."/>
        </authorList>
    </citation>
    <scope>NUCLEOTIDE SEQUENCE [LARGE SCALE GENOMIC DNA]</scope>
    <source>
        <strain evidence="2 3">CLL-7-23</strain>
    </source>
</reference>
<feature type="transmembrane region" description="Helical" evidence="1">
    <location>
        <begin position="34"/>
        <end position="51"/>
    </location>
</feature>
<keyword evidence="3" id="KW-1185">Reference proteome</keyword>
<dbReference type="RefSeq" id="WP_271341699.1">
    <property type="nucleotide sequence ID" value="NZ_JAQKAB010000010.1"/>
</dbReference>
<feature type="transmembrane region" description="Helical" evidence="1">
    <location>
        <begin position="6"/>
        <end position="22"/>
    </location>
</feature>
<dbReference type="Pfam" id="PF10710">
    <property type="entry name" value="DUF2512"/>
    <property type="match status" value="1"/>
</dbReference>
<comment type="caution">
    <text evidence="2">The sequence shown here is derived from an EMBL/GenBank/DDBJ whole genome shotgun (WGS) entry which is preliminary data.</text>
</comment>
<keyword evidence="1" id="KW-0472">Membrane</keyword>
<evidence type="ECO:0000313" key="3">
    <source>
        <dbReference type="Proteomes" id="UP001211894"/>
    </source>
</evidence>
<proteinExistence type="predicted"/>
<dbReference type="Proteomes" id="UP001211894">
    <property type="component" value="Unassembled WGS sequence"/>
</dbReference>
<organism evidence="2 3">
    <name type="scientific">Bacillus changyiensis</name>
    <dbReference type="NCBI Taxonomy" id="3004103"/>
    <lineage>
        <taxon>Bacteria</taxon>
        <taxon>Bacillati</taxon>
        <taxon>Bacillota</taxon>
        <taxon>Bacilli</taxon>
        <taxon>Bacillales</taxon>
        <taxon>Bacillaceae</taxon>
        <taxon>Bacillus</taxon>
    </lineage>
</organism>
<evidence type="ECO:0000313" key="2">
    <source>
        <dbReference type="EMBL" id="MDA7027810.1"/>
    </source>
</evidence>